<evidence type="ECO:0008006" key="3">
    <source>
        <dbReference type="Google" id="ProtNLM"/>
    </source>
</evidence>
<dbReference type="GeneID" id="98567739"/>
<dbReference type="Gene3D" id="3.40.50.1820">
    <property type="entry name" value="alpha/beta hydrolase"/>
    <property type="match status" value="1"/>
</dbReference>
<dbReference type="EMBL" id="NGJU01000006">
    <property type="protein sequence ID" value="RST96609.1"/>
    <property type="molecule type" value="Genomic_DNA"/>
</dbReference>
<dbReference type="Pfam" id="PF06028">
    <property type="entry name" value="DUF915"/>
    <property type="match status" value="1"/>
</dbReference>
<keyword evidence="2" id="KW-1185">Reference proteome</keyword>
<reference evidence="1 2" key="1">
    <citation type="submission" date="2017-05" db="EMBL/GenBank/DDBJ databases">
        <title>Vagococcus spp. assemblies.</title>
        <authorList>
            <person name="Gulvik C.A."/>
        </authorList>
    </citation>
    <scope>NUCLEOTIDE SEQUENCE [LARGE SCALE GENOMIC DNA]</scope>
    <source>
        <strain evidence="1 2">NCFB 2777</strain>
    </source>
</reference>
<dbReference type="InterPro" id="IPR010315">
    <property type="entry name" value="DUF915_hydro-like"/>
</dbReference>
<protein>
    <recommendedName>
        <fullName evidence="3">Alpha/beta hydrolase</fullName>
    </recommendedName>
</protein>
<dbReference type="OrthoDB" id="503948at2"/>
<dbReference type="AlphaFoldDB" id="A0A429ZSL3"/>
<organism evidence="1 2">
    <name type="scientific">Vagococcus salmoninarum</name>
    <dbReference type="NCBI Taxonomy" id="2739"/>
    <lineage>
        <taxon>Bacteria</taxon>
        <taxon>Bacillati</taxon>
        <taxon>Bacillota</taxon>
        <taxon>Bacilli</taxon>
        <taxon>Lactobacillales</taxon>
        <taxon>Enterococcaceae</taxon>
        <taxon>Vagococcus</taxon>
    </lineage>
</organism>
<dbReference type="SUPFAM" id="SSF53474">
    <property type="entry name" value="alpha/beta-Hydrolases"/>
    <property type="match status" value="1"/>
</dbReference>
<proteinExistence type="predicted"/>
<dbReference type="RefSeq" id="WP_126778890.1">
    <property type="nucleotide sequence ID" value="NZ_NGJU01000006.1"/>
</dbReference>
<accession>A0A429ZSL3</accession>
<sequence length="286" mass="32205">MAKNKLSKLVLVGFVCSLALVVYGTKKHKTATLSKPKEQFEKTLTKSKRPNLFFHGYKGSLISFGTMIHRLNRNELGTRSVTLTVSPQGEIKEDGNWSASDNPLIQVVFEDNTNQEWQQAEWIQQVLNYLRESYQTQEVNVIGHSMGGVSIMRYLANYGSQGSEVKINKVVTIGSPFNDFNEDERSYQEILTFGPTISAPRFVEYDNNFGNIPEEITFLSIAGDIEGDNGSDGTVPVASVVALNYLFEKYDLSYEFEKVQGKGAQHSALHENRKVDKLVAEFLWQN</sequence>
<dbReference type="InterPro" id="IPR029058">
    <property type="entry name" value="AB_hydrolase_fold"/>
</dbReference>
<gene>
    <name evidence="1" type="ORF">CBF35_05095</name>
</gene>
<name>A0A429ZSL3_9ENTE</name>
<comment type="caution">
    <text evidence="1">The sequence shown here is derived from an EMBL/GenBank/DDBJ whole genome shotgun (WGS) entry which is preliminary data.</text>
</comment>
<evidence type="ECO:0000313" key="1">
    <source>
        <dbReference type="EMBL" id="RST96609.1"/>
    </source>
</evidence>
<evidence type="ECO:0000313" key="2">
    <source>
        <dbReference type="Proteomes" id="UP000287239"/>
    </source>
</evidence>
<dbReference type="Proteomes" id="UP000287239">
    <property type="component" value="Unassembled WGS sequence"/>
</dbReference>